<gene>
    <name evidence="1" type="ORF">CCHLO57077_00008546</name>
</gene>
<comment type="caution">
    <text evidence="1">The sequence shown here is derived from an EMBL/GenBank/DDBJ whole genome shotgun (WGS) entry which is preliminary data.</text>
</comment>
<evidence type="ECO:0000313" key="1">
    <source>
        <dbReference type="EMBL" id="CAI6088861.1"/>
    </source>
</evidence>
<dbReference type="AlphaFoldDB" id="A0AA35PZU8"/>
<dbReference type="Proteomes" id="UP001160390">
    <property type="component" value="Unassembled WGS sequence"/>
</dbReference>
<dbReference type="SUPFAM" id="SSF52047">
    <property type="entry name" value="RNI-like"/>
    <property type="match status" value="1"/>
</dbReference>
<organism evidence="1 2">
    <name type="scientific">Clonostachys chloroleuca</name>
    <dbReference type="NCBI Taxonomy" id="1926264"/>
    <lineage>
        <taxon>Eukaryota</taxon>
        <taxon>Fungi</taxon>
        <taxon>Dikarya</taxon>
        <taxon>Ascomycota</taxon>
        <taxon>Pezizomycotina</taxon>
        <taxon>Sordariomycetes</taxon>
        <taxon>Hypocreomycetidae</taxon>
        <taxon>Hypocreales</taxon>
        <taxon>Bionectriaceae</taxon>
        <taxon>Clonostachys</taxon>
    </lineage>
</organism>
<proteinExistence type="predicted"/>
<evidence type="ECO:0008006" key="3">
    <source>
        <dbReference type="Google" id="ProtNLM"/>
    </source>
</evidence>
<dbReference type="EMBL" id="CABFNP030000868">
    <property type="protein sequence ID" value="CAI6088861.1"/>
    <property type="molecule type" value="Genomic_DNA"/>
</dbReference>
<evidence type="ECO:0000313" key="2">
    <source>
        <dbReference type="Proteomes" id="UP001160390"/>
    </source>
</evidence>
<protein>
    <recommendedName>
        <fullName evidence="3">F-box domain-containing protein</fullName>
    </recommendedName>
</protein>
<keyword evidence="2" id="KW-1185">Reference proteome</keyword>
<accession>A0AA35PZU8</accession>
<reference evidence="1" key="1">
    <citation type="submission" date="2023-01" db="EMBL/GenBank/DDBJ databases">
        <authorList>
            <person name="Piombo E."/>
        </authorList>
    </citation>
    <scope>NUCLEOTIDE SEQUENCE</scope>
</reference>
<sequence>MAGFSDTPAEVIDNIVPFVLRRADLANLCLVNKALHRSAVPFLYSSIKITWDRRHPNSSIIPLIRTLVQSPELIILIDEIYLFREYLSDVRERPSLNTTGISLDQFIVIINKTQVPYASTWLDGPKSGNMNAFAGLLVANLSSITSLKITHNFINGDDILGKVLLSKVFGGLPAFERLKKMSYVKRMDRGNWDRNLIVEHVASLFHIPTVTDIALLAVLAEVLLLTPNLKSLSWRWMYHDSINDERETTVLDYDQVFLAVSLVEETLEKLVLSFEVGDDDYDRIPVGMEIRGSFSRLPELKRLKELSIPMVCLTGFGAEPIPLEEYLPDNLEVLHLKWLSLIDFSIKLKWMDNYKSLDDAIGQMMQSLAETHTGIHSVTSSVTRKQLELRTKRCAPGCHIWNKLPELYQ</sequence>
<name>A0AA35PZU8_9HYPO</name>